<accession>L7JT79</accession>
<dbReference type="InterPro" id="IPR035992">
    <property type="entry name" value="Ricin_B-like_lectins"/>
</dbReference>
<protein>
    <submittedName>
        <fullName evidence="2">Uncharacterized protein</fullName>
    </submittedName>
</protein>
<keyword evidence="3" id="KW-1185">Reference proteome</keyword>
<dbReference type="AlphaFoldDB" id="L7JT79"/>
<evidence type="ECO:0000256" key="1">
    <source>
        <dbReference type="SAM" id="SignalP"/>
    </source>
</evidence>
<dbReference type="InParanoid" id="L7JT79"/>
<dbReference type="Proteomes" id="UP000011185">
    <property type="component" value="Unassembled WGS sequence"/>
</dbReference>
<dbReference type="OrthoDB" id="10470995at2759"/>
<evidence type="ECO:0000313" key="2">
    <source>
        <dbReference type="EMBL" id="ELQ74236.1"/>
    </source>
</evidence>
<evidence type="ECO:0000313" key="3">
    <source>
        <dbReference type="Proteomes" id="UP000011185"/>
    </source>
</evidence>
<dbReference type="SUPFAM" id="SSF50370">
    <property type="entry name" value="Ricin B-like lectins"/>
    <property type="match status" value="1"/>
</dbReference>
<gene>
    <name evidence="2" type="ORF">THOM_2848</name>
</gene>
<organism evidence="2 3">
    <name type="scientific">Trachipleistophora hominis</name>
    <name type="common">Microsporidian parasite</name>
    <dbReference type="NCBI Taxonomy" id="72359"/>
    <lineage>
        <taxon>Eukaryota</taxon>
        <taxon>Fungi</taxon>
        <taxon>Fungi incertae sedis</taxon>
        <taxon>Microsporidia</taxon>
        <taxon>Pleistophoridae</taxon>
        <taxon>Trachipleistophora</taxon>
    </lineage>
</organism>
<dbReference type="OMA" id="ATEYYAM"/>
<feature type="chain" id="PRO_5003978827" evidence="1">
    <location>
        <begin position="17"/>
        <end position="253"/>
    </location>
</feature>
<name>L7JT79_TRAHO</name>
<proteinExistence type="predicted"/>
<sequence length="253" mass="27419">MFNFFLLLVLRTYIQAEPYKIKNSRANTYIGLEGDYPTWLPLAKSNTFKEKPSETEGRVLIEVVEISGKVWDIEGSVKNLIFFHEHGGANQRFLVKRSDNGITRILSGDRCITFVKSNNRFEKQPCVDGTVDQEFLIADENGVTVRTPDSSPTTKHMGFMDEDGSDQSMALEMALEAYLGAGGESGGSNALTAATKGFWAAGGSVDPTEIGTTDALLIAAQAYLRSAGVANASKMNASKAMAALARVHPVAKK</sequence>
<dbReference type="HOGENOM" id="CLU_067406_0_0_1"/>
<feature type="signal peptide" evidence="1">
    <location>
        <begin position="1"/>
        <end position="16"/>
    </location>
</feature>
<dbReference type="EMBL" id="JH994057">
    <property type="protein sequence ID" value="ELQ74236.1"/>
    <property type="molecule type" value="Genomic_DNA"/>
</dbReference>
<reference evidence="2 3" key="1">
    <citation type="journal article" date="2012" name="PLoS Pathog.">
        <title>The genome of the obligate intracellular parasite Trachipleistophora hominis: new insights into microsporidian genome dynamics and reductive evolution.</title>
        <authorList>
            <person name="Heinz E."/>
            <person name="Williams T.A."/>
            <person name="Nakjang S."/>
            <person name="Noel C.J."/>
            <person name="Swan D.C."/>
            <person name="Goldberg A.V."/>
            <person name="Harris S.R."/>
            <person name="Weinmaier T."/>
            <person name="Markert S."/>
            <person name="Becher D."/>
            <person name="Bernhardt J."/>
            <person name="Dagan T."/>
            <person name="Hacker C."/>
            <person name="Lucocq J.M."/>
            <person name="Schweder T."/>
            <person name="Rattei T."/>
            <person name="Hall N."/>
            <person name="Hirt R.P."/>
            <person name="Embley T.M."/>
        </authorList>
    </citation>
    <scope>NUCLEOTIDE SEQUENCE [LARGE SCALE GENOMIC DNA]</scope>
</reference>
<dbReference type="VEuPathDB" id="MicrosporidiaDB:THOM_2848"/>
<keyword evidence="1" id="KW-0732">Signal</keyword>